<keyword evidence="1" id="KW-0479">Metal-binding</keyword>
<dbReference type="VEuPathDB" id="MicrosporidiaDB:M153_20010001730"/>
<accession>A0A0R0LU46</accession>
<keyword evidence="1" id="KW-0863">Zinc-finger</keyword>
<reference evidence="3 4" key="1">
    <citation type="submission" date="2015-07" db="EMBL/GenBank/DDBJ databases">
        <title>The genome of Pseudoloma neurophilia, a relevant intracellular parasite of the zebrafish.</title>
        <authorList>
            <person name="Ndikumana S."/>
            <person name="Pelin A."/>
            <person name="Sanders J."/>
            <person name="Corradi N."/>
        </authorList>
    </citation>
    <scope>NUCLEOTIDE SEQUENCE [LARGE SCALE GENOMIC DNA]</scope>
    <source>
        <strain evidence="3 4">MK1</strain>
    </source>
</reference>
<keyword evidence="4" id="KW-1185">Reference proteome</keyword>
<evidence type="ECO:0000259" key="2">
    <source>
        <dbReference type="PROSITE" id="PS50966"/>
    </source>
</evidence>
<name>A0A0R0LU46_9MICR</name>
<dbReference type="GO" id="GO:0008270">
    <property type="term" value="F:zinc ion binding"/>
    <property type="evidence" value="ECO:0007669"/>
    <property type="project" value="UniProtKB-KW"/>
</dbReference>
<dbReference type="PROSITE" id="PS50966">
    <property type="entry name" value="ZF_SWIM"/>
    <property type="match status" value="1"/>
</dbReference>
<proteinExistence type="predicted"/>
<dbReference type="EMBL" id="LGUB01000575">
    <property type="protein sequence ID" value="KRH92941.1"/>
    <property type="molecule type" value="Genomic_DNA"/>
</dbReference>
<evidence type="ECO:0000313" key="4">
    <source>
        <dbReference type="Proteomes" id="UP000051530"/>
    </source>
</evidence>
<dbReference type="Proteomes" id="UP000051530">
    <property type="component" value="Unassembled WGS sequence"/>
</dbReference>
<evidence type="ECO:0000256" key="1">
    <source>
        <dbReference type="PROSITE-ProRule" id="PRU00325"/>
    </source>
</evidence>
<evidence type="ECO:0000313" key="3">
    <source>
        <dbReference type="EMBL" id="KRH92941.1"/>
    </source>
</evidence>
<keyword evidence="1" id="KW-0862">Zinc</keyword>
<organism evidence="3 4">
    <name type="scientific">Pseudoloma neurophilia</name>
    <dbReference type="NCBI Taxonomy" id="146866"/>
    <lineage>
        <taxon>Eukaryota</taxon>
        <taxon>Fungi</taxon>
        <taxon>Fungi incertae sedis</taxon>
        <taxon>Microsporidia</taxon>
        <taxon>Pseudoloma</taxon>
    </lineage>
</organism>
<feature type="domain" description="SWIM-type" evidence="2">
    <location>
        <begin position="37"/>
        <end position="74"/>
    </location>
</feature>
<sequence length="125" mass="14662">MKTEITDQHDTVDIKTFLNTPRNSLKELKSFFNRVCYVDIPSICNFLKNIYCTCSVYCREKQCRHLYSVLRDAKMSCFYNPPIKTSKKAGRPIKNTNKATSEYFKKRLTCLEGVNPFSAWHTKME</sequence>
<dbReference type="AlphaFoldDB" id="A0A0R0LU46"/>
<protein>
    <recommendedName>
        <fullName evidence="2">SWIM-type domain-containing protein</fullName>
    </recommendedName>
</protein>
<dbReference type="InterPro" id="IPR007527">
    <property type="entry name" value="Znf_SWIM"/>
</dbReference>
<gene>
    <name evidence="3" type="ORF">M153_20010001730</name>
</gene>
<comment type="caution">
    <text evidence="3">The sequence shown here is derived from an EMBL/GenBank/DDBJ whole genome shotgun (WGS) entry which is preliminary data.</text>
</comment>